<feature type="non-terminal residue" evidence="1">
    <location>
        <position position="1"/>
    </location>
</feature>
<gene>
    <name evidence="1" type="ORF">S12H4_39571</name>
</gene>
<accession>X1S5F4</accession>
<dbReference type="AlphaFoldDB" id="X1S5F4"/>
<reference evidence="1" key="1">
    <citation type="journal article" date="2014" name="Front. Microbiol.">
        <title>High frequency of phylogenetically diverse reductive dehalogenase-homologous genes in deep subseafloor sedimentary metagenomes.</title>
        <authorList>
            <person name="Kawai M."/>
            <person name="Futagami T."/>
            <person name="Toyoda A."/>
            <person name="Takaki Y."/>
            <person name="Nishi S."/>
            <person name="Hori S."/>
            <person name="Arai W."/>
            <person name="Tsubouchi T."/>
            <person name="Morono Y."/>
            <person name="Uchiyama I."/>
            <person name="Ito T."/>
            <person name="Fujiyama A."/>
            <person name="Inagaki F."/>
            <person name="Takami H."/>
        </authorList>
    </citation>
    <scope>NUCLEOTIDE SEQUENCE</scope>
    <source>
        <strain evidence="1">Expedition CK06-06</strain>
    </source>
</reference>
<evidence type="ECO:0000313" key="1">
    <source>
        <dbReference type="EMBL" id="GAI88133.1"/>
    </source>
</evidence>
<proteinExistence type="predicted"/>
<comment type="caution">
    <text evidence="1">The sequence shown here is derived from an EMBL/GenBank/DDBJ whole genome shotgun (WGS) entry which is preliminary data.</text>
</comment>
<sequence length="263" mass="28914">DVWVDHRYIGAYEGIGWDNSVSAYIDHGNTAANGWSGTTIDLVNDILSSVSGKNPITDETRAEFRAIAANRGTGWRQQDYDLASAIQLLYLIEYADWNSQSMIGMGRTQLSDGTWTQGSYIKETGLSNGDGNGTNSVDWEGDADDATAETVYMTYRGIENFFGNIWNWVDGINVNDNVPYVCNKDTDFNDDTAENYTALGITLANANGYQKTLEQQSRGFLPASVGGESGTYITDYYYQDADWRVAMLGGNAFSALYAGVADW</sequence>
<organism evidence="1">
    <name type="scientific">marine sediment metagenome</name>
    <dbReference type="NCBI Taxonomy" id="412755"/>
    <lineage>
        <taxon>unclassified sequences</taxon>
        <taxon>metagenomes</taxon>
        <taxon>ecological metagenomes</taxon>
    </lineage>
</organism>
<dbReference type="EMBL" id="BARW01023922">
    <property type="protein sequence ID" value="GAI88133.1"/>
    <property type="molecule type" value="Genomic_DNA"/>
</dbReference>
<protein>
    <submittedName>
        <fullName evidence="1">Uncharacterized protein</fullName>
    </submittedName>
</protein>
<name>X1S5F4_9ZZZZ</name>